<accession>A0A101NH49</accession>
<dbReference type="RefSeq" id="WP_067004995.1">
    <property type="nucleotide sequence ID" value="NZ_BNDU01000006.1"/>
</dbReference>
<dbReference type="OrthoDB" id="3405537at2"/>
<protein>
    <recommendedName>
        <fullName evidence="3">Integrase</fullName>
    </recommendedName>
</protein>
<dbReference type="Proteomes" id="UP000054241">
    <property type="component" value="Unassembled WGS sequence"/>
</dbReference>
<evidence type="ECO:0000313" key="2">
    <source>
        <dbReference type="Proteomes" id="UP000054241"/>
    </source>
</evidence>
<dbReference type="GO" id="GO:0003677">
    <property type="term" value="F:DNA binding"/>
    <property type="evidence" value="ECO:0007669"/>
    <property type="project" value="InterPro"/>
</dbReference>
<evidence type="ECO:0008006" key="3">
    <source>
        <dbReference type="Google" id="ProtNLM"/>
    </source>
</evidence>
<dbReference type="EMBL" id="LMWL01000056">
    <property type="protein sequence ID" value="KUM92866.1"/>
    <property type="molecule type" value="Genomic_DNA"/>
</dbReference>
<dbReference type="STRING" id="67285.AQI88_29685"/>
<dbReference type="SUPFAM" id="SSF56349">
    <property type="entry name" value="DNA breaking-rejoining enzymes"/>
    <property type="match status" value="1"/>
</dbReference>
<organism evidence="1 2">
    <name type="scientific">Streptomyces cellostaticus</name>
    <dbReference type="NCBI Taxonomy" id="67285"/>
    <lineage>
        <taxon>Bacteria</taxon>
        <taxon>Bacillati</taxon>
        <taxon>Actinomycetota</taxon>
        <taxon>Actinomycetes</taxon>
        <taxon>Kitasatosporales</taxon>
        <taxon>Streptomycetaceae</taxon>
        <taxon>Streptomyces</taxon>
    </lineage>
</organism>
<evidence type="ECO:0000313" key="1">
    <source>
        <dbReference type="EMBL" id="KUM92866.1"/>
    </source>
</evidence>
<reference evidence="1 2" key="1">
    <citation type="submission" date="2015-10" db="EMBL/GenBank/DDBJ databases">
        <title>Draft genome sequence of Streptomyces cellostaticus DSM 40189, type strain for the species Streptomyces cellostaticus.</title>
        <authorList>
            <person name="Ruckert C."/>
            <person name="Winkler A."/>
            <person name="Kalinowski J."/>
            <person name="Kampfer P."/>
            <person name="Glaeser S."/>
        </authorList>
    </citation>
    <scope>NUCLEOTIDE SEQUENCE [LARGE SCALE GENOMIC DNA]</scope>
    <source>
        <strain evidence="1 2">DSM 40189</strain>
    </source>
</reference>
<gene>
    <name evidence="1" type="ORF">AQI88_29685</name>
</gene>
<dbReference type="AlphaFoldDB" id="A0A101NH49"/>
<name>A0A101NH49_9ACTN</name>
<proteinExistence type="predicted"/>
<keyword evidence="2" id="KW-1185">Reference proteome</keyword>
<dbReference type="InterPro" id="IPR011010">
    <property type="entry name" value="DNA_brk_join_enz"/>
</dbReference>
<comment type="caution">
    <text evidence="1">The sequence shown here is derived from an EMBL/GenBank/DDBJ whole genome shotgun (WGS) entry which is preliminary data.</text>
</comment>
<sequence length="409" mass="45670">MTTDQAVCWRCLLSDAVHTLLAGPDGSIPELLQPLARAIIDMPRPNSGCTWLYQNPRVRELLRSLAHGTVDLSHQALDGLPSSRTVQYIRGLLVTHGCLPPRDEHLAAFNLWTIPKLNAIEDVGHRRLIERYIRWHLKRRLEDQSRTAPVTAGAFLRAKQHTTVAIQFLDWLGQRGRQLRECTQHDVDAWFGAGTTTRQHANNFLYWAIRQRLVRHIAVPVTTNRNSPLTSEEEHLTALRTLLLHDTLPASHRAIGLMLVLFGQPLAQIVKLRTDQLRDGPDGLQVTFGSEWLNVPEPAATVIRVHLAARPGLNTAANPTSQLLFPGFMPGRPMHIYSVSNRLRALGIRPLATRSRSWLQMVREAPPSVLADALGISPKTASRYAERAGTDYLAYAPLKHPDGPLTPGE</sequence>